<feature type="domain" description="DinB-like" evidence="2">
    <location>
        <begin position="3"/>
        <end position="106"/>
    </location>
</feature>
<dbReference type="AlphaFoldDB" id="A0A6M1T126"/>
<dbReference type="InterPro" id="IPR034660">
    <property type="entry name" value="DinB/YfiT-like"/>
</dbReference>
<feature type="region of interest" description="Disordered" evidence="1">
    <location>
        <begin position="1"/>
        <end position="20"/>
    </location>
</feature>
<feature type="compositionally biased region" description="Polar residues" evidence="1">
    <location>
        <begin position="1"/>
        <end position="10"/>
    </location>
</feature>
<organism evidence="3 4">
    <name type="scientific">Halalkalibaculum roseum</name>
    <dbReference type="NCBI Taxonomy" id="2709311"/>
    <lineage>
        <taxon>Bacteria</taxon>
        <taxon>Pseudomonadati</taxon>
        <taxon>Balneolota</taxon>
        <taxon>Balneolia</taxon>
        <taxon>Balneolales</taxon>
        <taxon>Balneolaceae</taxon>
        <taxon>Halalkalibaculum</taxon>
    </lineage>
</organism>
<dbReference type="SUPFAM" id="SSF109854">
    <property type="entry name" value="DinB/YfiT-like putative metalloenzymes"/>
    <property type="match status" value="1"/>
</dbReference>
<dbReference type="Pfam" id="PF12867">
    <property type="entry name" value="DinB_2"/>
    <property type="match status" value="1"/>
</dbReference>
<proteinExistence type="predicted"/>
<accession>A0A6M1T126</accession>
<evidence type="ECO:0000313" key="3">
    <source>
        <dbReference type="EMBL" id="NGP76437.1"/>
    </source>
</evidence>
<comment type="caution">
    <text evidence="3">The sequence shown here is derived from an EMBL/GenBank/DDBJ whole genome shotgun (WGS) entry which is preliminary data.</text>
</comment>
<sequence>MNILSSVSQEKFNKKPEEGGWTVGMTVEHLIKVEYGTLKLFSGPVEKSGRNPKQKIEKIQERLLNFDTAMTAYGPIIPDEKPKDKSKALGKIQDIRQKLTGLIEIVDLEEMLPVLNTRFLDI</sequence>
<name>A0A6M1T126_9BACT</name>
<dbReference type="InterPro" id="IPR024775">
    <property type="entry name" value="DinB-like"/>
</dbReference>
<dbReference type="Gene3D" id="1.20.120.450">
    <property type="entry name" value="dinb family like domain"/>
    <property type="match status" value="1"/>
</dbReference>
<evidence type="ECO:0000259" key="2">
    <source>
        <dbReference type="Pfam" id="PF12867"/>
    </source>
</evidence>
<evidence type="ECO:0000256" key="1">
    <source>
        <dbReference type="SAM" id="MobiDB-lite"/>
    </source>
</evidence>
<evidence type="ECO:0000313" key="4">
    <source>
        <dbReference type="Proteomes" id="UP000473278"/>
    </source>
</evidence>
<dbReference type="EMBL" id="JAALLT010000002">
    <property type="protein sequence ID" value="NGP76437.1"/>
    <property type="molecule type" value="Genomic_DNA"/>
</dbReference>
<gene>
    <name evidence="3" type="ORF">G3570_07325</name>
</gene>
<keyword evidence="4" id="KW-1185">Reference proteome</keyword>
<reference evidence="3 4" key="1">
    <citation type="submission" date="2020-02" db="EMBL/GenBank/DDBJ databases">
        <title>Balneolaceae bacterium YR4-1, complete genome.</title>
        <authorList>
            <person name="Li Y."/>
            <person name="Wu S."/>
        </authorList>
    </citation>
    <scope>NUCLEOTIDE SEQUENCE [LARGE SCALE GENOMIC DNA]</scope>
    <source>
        <strain evidence="3 4">YR4-1</strain>
    </source>
</reference>
<protein>
    <submittedName>
        <fullName evidence="3">DinB family protein</fullName>
    </submittedName>
</protein>
<dbReference type="Proteomes" id="UP000473278">
    <property type="component" value="Unassembled WGS sequence"/>
</dbReference>